<dbReference type="RefSeq" id="WP_146355251.1">
    <property type="nucleotide sequence ID" value="NZ_VOIR01000011.1"/>
</dbReference>
<gene>
    <name evidence="1" type="ORF">FQ330_03445</name>
</gene>
<dbReference type="Proteomes" id="UP000323221">
    <property type="component" value="Unassembled WGS sequence"/>
</dbReference>
<protein>
    <recommendedName>
        <fullName evidence="3">DUF1801 domain-containing protein</fullName>
    </recommendedName>
</protein>
<keyword evidence="2" id="KW-1185">Reference proteome</keyword>
<dbReference type="EMBL" id="VOIR01000011">
    <property type="protein sequence ID" value="KAA6436468.1"/>
    <property type="molecule type" value="Genomic_DNA"/>
</dbReference>
<dbReference type="AlphaFoldDB" id="A0A5M8QMI1"/>
<organism evidence="1 2">
    <name type="scientific">Agrococcus sediminis</name>
    <dbReference type="NCBI Taxonomy" id="2599924"/>
    <lineage>
        <taxon>Bacteria</taxon>
        <taxon>Bacillati</taxon>
        <taxon>Actinomycetota</taxon>
        <taxon>Actinomycetes</taxon>
        <taxon>Micrococcales</taxon>
        <taxon>Microbacteriaceae</taxon>
        <taxon>Agrococcus</taxon>
    </lineage>
</organism>
<name>A0A5M8QMI1_9MICO</name>
<accession>A0A5M8QMI1</accession>
<comment type="caution">
    <text evidence="1">The sequence shown here is derived from an EMBL/GenBank/DDBJ whole genome shotgun (WGS) entry which is preliminary data.</text>
</comment>
<proteinExistence type="predicted"/>
<dbReference type="OrthoDB" id="5116831at2"/>
<reference evidence="1 2" key="1">
    <citation type="submission" date="2019-08" db="EMBL/GenBank/DDBJ databases">
        <title>Agrococcus lahaulensis sp. nov., isolated from a cold desert of the Indian Himalayas.</title>
        <authorList>
            <person name="Qu J.H."/>
        </authorList>
    </citation>
    <scope>NUCLEOTIDE SEQUENCE [LARGE SCALE GENOMIC DNA]</scope>
    <source>
        <strain evidence="1 2">NS18</strain>
    </source>
</reference>
<evidence type="ECO:0000313" key="1">
    <source>
        <dbReference type="EMBL" id="KAA6436468.1"/>
    </source>
</evidence>
<sequence length="115" mass="12783">MADLDAVAARLTALLDRYRPELVDGAIHGVPAWVWPGATGHDYFAALKRNRADVGVYLIIMDRYPDDLALASPPLQARRTGRATLSFRALDDELERELAGLLDRLLVRYRAEHGG</sequence>
<evidence type="ECO:0008006" key="3">
    <source>
        <dbReference type="Google" id="ProtNLM"/>
    </source>
</evidence>
<evidence type="ECO:0000313" key="2">
    <source>
        <dbReference type="Proteomes" id="UP000323221"/>
    </source>
</evidence>